<dbReference type="Pfam" id="PF22776">
    <property type="entry name" value="K_trans_C"/>
    <property type="match status" value="1"/>
</dbReference>
<evidence type="ECO:0000256" key="1">
    <source>
        <dbReference type="ARBA" id="ARBA00004141"/>
    </source>
</evidence>
<proteinExistence type="inferred from homology"/>
<evidence type="ECO:0000256" key="6">
    <source>
        <dbReference type="ARBA" id="ARBA00022692"/>
    </source>
</evidence>
<keyword evidence="9 12" id="KW-1133">Transmembrane helix</keyword>
<sequence>MITEVRGDRLAGPAGSARRSAPPALVLAALGVVFGDIGTSPLYALQAVFSIDHAAVEPTRDNVFGIISMIFWTVLVIVGLKYVALVMRADNDGEGGIVALAALARQRLARGSRVRTYVVLAGIVGAALFYGDSVITPAISVLSATEGLEVATPDVSHWTVPATVVIVVVLFLVQHRGTERIGAVFGPVMVVWFVSLAALGIPAVAAHPSVLLALSPTYLLAFAAGHPGVAFIAMGAVVLSVTGAEALYADLGHFGRPAIRRAWFAVVFPALIVNYLGQGALVIDHPAAVANPFFHLAPSRVVVPLVVLATAATVIASQAVISGAFSMTRQAMRFGLLPRLTVRHTSAESSGQIYIPAVNWLLLLGVLLLVLLFRSSSRLSAAYGLAVTGTFVLTTALLLTVARTRWHWSRRRVVLVGVLLGGVEVLYWTANLTKLLRGGYIPLTIAAVLVVVMVTWQRGRDAVTARRTAVEGPMEDFLSGLAAADVRRVPGTAIYLHATPATVPLALRDNVLFNHVLHERTVVVTLTAVGVPYAAPERLVDIDDRYAASGILLAVVRQGFMDHIRVPELLQRVAAEIDLEPGELDEATYFLSHMVVTDGRRTDLPRWQRRLFIGMVHNSSPVTFGLPVERVVVLGSQIEL</sequence>
<keyword evidence="10 12" id="KW-0406">Ion transport</keyword>
<comment type="catalytic activity">
    <reaction evidence="12">
        <text>K(+)(in) + H(+)(in) = K(+)(out) + H(+)(out)</text>
        <dbReference type="Rhea" id="RHEA:28490"/>
        <dbReference type="ChEBI" id="CHEBI:15378"/>
        <dbReference type="ChEBI" id="CHEBI:29103"/>
    </reaction>
</comment>
<evidence type="ECO:0000256" key="2">
    <source>
        <dbReference type="ARBA" id="ARBA00007019"/>
    </source>
</evidence>
<comment type="subcellular location">
    <subcellularLocation>
        <location evidence="12">Cell membrane</location>
        <topology evidence="12">Multi-pass membrane protein</topology>
    </subcellularLocation>
    <subcellularLocation>
        <location evidence="1">Membrane</location>
        <topology evidence="1">Multi-pass membrane protein</topology>
    </subcellularLocation>
</comment>
<evidence type="ECO:0000313" key="16">
    <source>
        <dbReference type="Proteomes" id="UP000035721"/>
    </source>
</evidence>
<dbReference type="HAMAP" id="MF_01522">
    <property type="entry name" value="Kup"/>
    <property type="match status" value="1"/>
</dbReference>
<feature type="domain" description="K+ potassium transporter C-terminal" evidence="14">
    <location>
        <begin position="490"/>
        <end position="640"/>
    </location>
</feature>
<comment type="similarity">
    <text evidence="2 12">Belongs to the HAK/KUP transporter (TC 2.A.72) family.</text>
</comment>
<dbReference type="InterPro" id="IPR003855">
    <property type="entry name" value="K+_transporter"/>
</dbReference>
<evidence type="ECO:0000256" key="7">
    <source>
        <dbReference type="ARBA" id="ARBA00022847"/>
    </source>
</evidence>
<keyword evidence="4 12" id="KW-1003">Cell membrane</keyword>
<dbReference type="GO" id="GO:0015293">
    <property type="term" value="F:symporter activity"/>
    <property type="evidence" value="ECO:0007669"/>
    <property type="project" value="UniProtKB-UniRule"/>
</dbReference>
<keyword evidence="11 12" id="KW-0472">Membrane</keyword>
<keyword evidence="3 12" id="KW-0813">Transport</keyword>
<dbReference type="PANTHER" id="PTHR30540">
    <property type="entry name" value="OSMOTIC STRESS POTASSIUM TRANSPORTER"/>
    <property type="match status" value="1"/>
</dbReference>
<dbReference type="EMBL" id="CAJB01000153">
    <property type="protein sequence ID" value="CCH77900.1"/>
    <property type="molecule type" value="Genomic_DNA"/>
</dbReference>
<evidence type="ECO:0000256" key="10">
    <source>
        <dbReference type="ARBA" id="ARBA00023065"/>
    </source>
</evidence>
<feature type="transmembrane region" description="Helical" evidence="12">
    <location>
        <begin position="353"/>
        <end position="373"/>
    </location>
</feature>
<feature type="transmembrane region" description="Helical" evidence="12">
    <location>
        <begin position="413"/>
        <end position="430"/>
    </location>
</feature>
<evidence type="ECO:0000256" key="12">
    <source>
        <dbReference type="HAMAP-Rule" id="MF_01522"/>
    </source>
</evidence>
<feature type="transmembrane region" description="Helical" evidence="12">
    <location>
        <begin position="262"/>
        <end position="281"/>
    </location>
</feature>
<evidence type="ECO:0000256" key="8">
    <source>
        <dbReference type="ARBA" id="ARBA00022958"/>
    </source>
</evidence>
<feature type="transmembrane region" description="Helical" evidence="12">
    <location>
        <begin position="379"/>
        <end position="401"/>
    </location>
</feature>
<keyword evidence="6 12" id="KW-0812">Transmembrane</keyword>
<feature type="transmembrane region" description="Helical" evidence="12">
    <location>
        <begin position="63"/>
        <end position="84"/>
    </location>
</feature>
<evidence type="ECO:0000256" key="11">
    <source>
        <dbReference type="ARBA" id="ARBA00023136"/>
    </source>
</evidence>
<feature type="transmembrane region" description="Helical" evidence="12">
    <location>
        <begin position="185"/>
        <end position="206"/>
    </location>
</feature>
<keyword evidence="16" id="KW-1185">Reference proteome</keyword>
<feature type="transmembrane region" description="Helical" evidence="12">
    <location>
        <begin position="218"/>
        <end position="241"/>
    </location>
</feature>
<evidence type="ECO:0000256" key="3">
    <source>
        <dbReference type="ARBA" id="ARBA00022448"/>
    </source>
</evidence>
<dbReference type="Proteomes" id="UP000035721">
    <property type="component" value="Unassembled WGS sequence"/>
</dbReference>
<keyword evidence="7 12" id="KW-0769">Symport</keyword>
<feature type="transmembrane region" description="Helical" evidence="12">
    <location>
        <begin position="155"/>
        <end position="173"/>
    </location>
</feature>
<dbReference type="GO" id="GO:0015079">
    <property type="term" value="F:potassium ion transmembrane transporter activity"/>
    <property type="evidence" value="ECO:0007669"/>
    <property type="project" value="UniProtKB-UniRule"/>
</dbReference>
<feature type="transmembrane region" description="Helical" evidence="12">
    <location>
        <begin position="21"/>
        <end position="43"/>
    </location>
</feature>
<feature type="domain" description="K+ potassium transporter integral membrane" evidence="13">
    <location>
        <begin position="26"/>
        <end position="478"/>
    </location>
</feature>
<feature type="transmembrane region" description="Helical" evidence="12">
    <location>
        <begin position="301"/>
        <end position="325"/>
    </location>
</feature>
<evidence type="ECO:0000259" key="14">
    <source>
        <dbReference type="Pfam" id="PF22776"/>
    </source>
</evidence>
<keyword evidence="8 12" id="KW-0630">Potassium</keyword>
<evidence type="ECO:0000256" key="5">
    <source>
        <dbReference type="ARBA" id="ARBA00022538"/>
    </source>
</evidence>
<gene>
    <name evidence="12 15" type="primary">kup</name>
    <name evidence="15" type="ORF">BN12_2360004</name>
</gene>
<evidence type="ECO:0000313" key="15">
    <source>
        <dbReference type="EMBL" id="CCH77900.1"/>
    </source>
</evidence>
<evidence type="ECO:0000256" key="4">
    <source>
        <dbReference type="ARBA" id="ARBA00022475"/>
    </source>
</evidence>
<protein>
    <recommendedName>
        <fullName evidence="12">Probable potassium transport system protein Kup</fullName>
    </recommendedName>
</protein>
<dbReference type="RefSeq" id="WP_048554837.1">
    <property type="nucleotide sequence ID" value="NZ_HF570958.1"/>
</dbReference>
<dbReference type="InterPro" id="IPR053951">
    <property type="entry name" value="K_trans_N"/>
</dbReference>
<keyword evidence="5 12" id="KW-0633">Potassium transport</keyword>
<dbReference type="Pfam" id="PF02705">
    <property type="entry name" value="K_trans"/>
    <property type="match status" value="1"/>
</dbReference>
<comment type="caution">
    <text evidence="15">The sequence shown here is derived from an EMBL/GenBank/DDBJ whole genome shotgun (WGS) entry which is preliminary data.</text>
</comment>
<evidence type="ECO:0000259" key="13">
    <source>
        <dbReference type="Pfam" id="PF02705"/>
    </source>
</evidence>
<name>A0A077M116_9MICO</name>
<dbReference type="InterPro" id="IPR053952">
    <property type="entry name" value="K_trans_C"/>
</dbReference>
<dbReference type="InterPro" id="IPR023051">
    <property type="entry name" value="Kup"/>
</dbReference>
<reference evidence="15 16" key="1">
    <citation type="journal article" date="2013" name="ISME J.">
        <title>A metabolic model for members of the genus Tetrasphaera involved in enhanced biological phosphorus removal.</title>
        <authorList>
            <person name="Kristiansen R."/>
            <person name="Nguyen H.T.T."/>
            <person name="Saunders A.M."/>
            <person name="Nielsen J.L."/>
            <person name="Wimmer R."/>
            <person name="Le V.Q."/>
            <person name="McIlroy S.J."/>
            <person name="Petrovski S."/>
            <person name="Seviour R.J."/>
            <person name="Calteau A."/>
            <person name="Nielsen K.L."/>
            <person name="Nielsen P.H."/>
        </authorList>
    </citation>
    <scope>NUCLEOTIDE SEQUENCE [LARGE SCALE GENOMIC DNA]</scope>
    <source>
        <strain evidence="15 16">T1-X7</strain>
    </source>
</reference>
<dbReference type="GO" id="GO:0005886">
    <property type="term" value="C:plasma membrane"/>
    <property type="evidence" value="ECO:0007669"/>
    <property type="project" value="UniProtKB-SubCell"/>
</dbReference>
<dbReference type="PANTHER" id="PTHR30540:SF79">
    <property type="entry name" value="LOW AFFINITY POTASSIUM TRANSPORT SYSTEM PROTEIN KUP"/>
    <property type="match status" value="1"/>
</dbReference>
<dbReference type="AlphaFoldDB" id="A0A077M116"/>
<feature type="transmembrane region" description="Helical" evidence="12">
    <location>
        <begin position="114"/>
        <end position="135"/>
    </location>
</feature>
<comment type="function">
    <text evidence="12">Transport of potassium into the cell. Likely operates as a K(+):H(+) symporter.</text>
</comment>
<feature type="transmembrane region" description="Helical" evidence="12">
    <location>
        <begin position="436"/>
        <end position="456"/>
    </location>
</feature>
<accession>A0A077M116</accession>
<evidence type="ECO:0000256" key="9">
    <source>
        <dbReference type="ARBA" id="ARBA00022989"/>
    </source>
</evidence>
<organism evidence="15 16">
    <name type="scientific">Nostocoides japonicum T1-X7</name>
    <dbReference type="NCBI Taxonomy" id="1194083"/>
    <lineage>
        <taxon>Bacteria</taxon>
        <taxon>Bacillati</taxon>
        <taxon>Actinomycetota</taxon>
        <taxon>Actinomycetes</taxon>
        <taxon>Micrococcales</taxon>
        <taxon>Intrasporangiaceae</taxon>
        <taxon>Nostocoides</taxon>
    </lineage>
</organism>